<dbReference type="VEuPathDB" id="FungiDB:EMCG_02119"/>
<protein>
    <recommendedName>
        <fullName evidence="2">ribonuclease T2</fullName>
        <ecNumber evidence="2">4.6.1.19</ecNumber>
    </recommendedName>
</protein>
<sequence length="259" mass="28793">MPSILSSRSSKITLLFSQLLSGGLATLNTCPANSQLSCHGSSQDTCCFNSPGGLLLLTQFWDTNPVTGPTDSWTIHGLWPDNCDGTYEQYCDRSREYSNITSIMNASGRAQVLNDMNIFWKDYKGNDESFWAHEWNKHGTCISTMEVACYSQYYPQEEVADYFQKTVDLFKQVNTYQTLEAAGIVPDSSKQYDLSQIQAAISAKHGQQVTLNCKNGQLNEVWYFWNVKGSTQSGEWISTSPAGSGSSCPKAGIKYMPKL</sequence>
<keyword evidence="3" id="KW-0540">Nuclease</keyword>
<dbReference type="EMBL" id="PDND01000106">
    <property type="protein sequence ID" value="PGH32048.1"/>
    <property type="molecule type" value="Genomic_DNA"/>
</dbReference>
<dbReference type="Gene3D" id="3.90.730.10">
    <property type="entry name" value="Ribonuclease T2-like"/>
    <property type="match status" value="1"/>
</dbReference>
<keyword evidence="7" id="KW-0325">Glycoprotein</keyword>
<dbReference type="InterPro" id="IPR033697">
    <property type="entry name" value="Ribonuclease_T2_eukaryotic"/>
</dbReference>
<evidence type="ECO:0000256" key="10">
    <source>
        <dbReference type="RuleBase" id="RU004328"/>
    </source>
</evidence>
<organism evidence="12 13">
    <name type="scientific">[Emmonsia] crescens</name>
    <dbReference type="NCBI Taxonomy" id="73230"/>
    <lineage>
        <taxon>Eukaryota</taxon>
        <taxon>Fungi</taxon>
        <taxon>Dikarya</taxon>
        <taxon>Ascomycota</taxon>
        <taxon>Pezizomycotina</taxon>
        <taxon>Eurotiomycetes</taxon>
        <taxon>Eurotiomycetidae</taxon>
        <taxon>Onygenales</taxon>
        <taxon>Ajellomycetaceae</taxon>
        <taxon>Emergomyces</taxon>
    </lineage>
</organism>
<evidence type="ECO:0000256" key="9">
    <source>
        <dbReference type="PIRSR" id="PIRSR633697-1"/>
    </source>
</evidence>
<dbReference type="PROSITE" id="PS00530">
    <property type="entry name" value="RNASE_T2_1"/>
    <property type="match status" value="1"/>
</dbReference>
<feature type="active site" evidence="9">
    <location>
        <position position="134"/>
    </location>
</feature>
<comment type="similarity">
    <text evidence="1 10">Belongs to the RNase T2 family.</text>
</comment>
<feature type="signal peptide" evidence="11">
    <location>
        <begin position="1"/>
        <end position="25"/>
    </location>
</feature>
<dbReference type="InterPro" id="IPR036430">
    <property type="entry name" value="RNase_T2-like_sf"/>
</dbReference>
<feature type="active site" evidence="9">
    <location>
        <position position="76"/>
    </location>
</feature>
<keyword evidence="13" id="KW-1185">Reference proteome</keyword>
<dbReference type="GO" id="GO:0005576">
    <property type="term" value="C:extracellular region"/>
    <property type="evidence" value="ECO:0007669"/>
    <property type="project" value="TreeGrafter"/>
</dbReference>
<comment type="caution">
    <text evidence="12">The sequence shown here is derived from an EMBL/GenBank/DDBJ whole genome shotgun (WGS) entry which is preliminary data.</text>
</comment>
<dbReference type="PROSITE" id="PS00531">
    <property type="entry name" value="RNASE_T2_2"/>
    <property type="match status" value="1"/>
</dbReference>
<gene>
    <name evidence="12" type="ORF">GX50_05173</name>
</gene>
<keyword evidence="5" id="KW-0378">Hydrolase</keyword>
<dbReference type="InterPro" id="IPR018188">
    <property type="entry name" value="RNase_T2_His_AS_1"/>
</dbReference>
<name>A0A2B7ZFV6_9EURO</name>
<dbReference type="GO" id="GO:0006401">
    <property type="term" value="P:RNA catabolic process"/>
    <property type="evidence" value="ECO:0007669"/>
    <property type="project" value="TreeGrafter"/>
</dbReference>
<dbReference type="FunFam" id="3.90.730.10:FF:000004">
    <property type="entry name" value="Ribonuclease T2-like"/>
    <property type="match status" value="1"/>
</dbReference>
<accession>A0A2B7ZFV6</accession>
<dbReference type="GO" id="GO:0016787">
    <property type="term" value="F:hydrolase activity"/>
    <property type="evidence" value="ECO:0007669"/>
    <property type="project" value="UniProtKB-KW"/>
</dbReference>
<keyword evidence="8" id="KW-0456">Lyase</keyword>
<dbReference type="InterPro" id="IPR001568">
    <property type="entry name" value="RNase_T2-like"/>
</dbReference>
<evidence type="ECO:0000256" key="1">
    <source>
        <dbReference type="ARBA" id="ARBA00007469"/>
    </source>
</evidence>
<evidence type="ECO:0000313" key="13">
    <source>
        <dbReference type="Proteomes" id="UP000226031"/>
    </source>
</evidence>
<feature type="chain" id="PRO_5012722009" description="ribonuclease T2" evidence="11">
    <location>
        <begin position="26"/>
        <end position="259"/>
    </location>
</feature>
<dbReference type="Proteomes" id="UP000226031">
    <property type="component" value="Unassembled WGS sequence"/>
</dbReference>
<dbReference type="AlphaFoldDB" id="A0A2B7ZFV6"/>
<dbReference type="PANTHER" id="PTHR11240:SF22">
    <property type="entry name" value="RIBONUCLEASE T2"/>
    <property type="match status" value="1"/>
</dbReference>
<evidence type="ECO:0000256" key="6">
    <source>
        <dbReference type="ARBA" id="ARBA00023157"/>
    </source>
</evidence>
<dbReference type="CDD" id="cd01061">
    <property type="entry name" value="RNase_T2_euk"/>
    <property type="match status" value="1"/>
</dbReference>
<evidence type="ECO:0000256" key="11">
    <source>
        <dbReference type="SAM" id="SignalP"/>
    </source>
</evidence>
<evidence type="ECO:0000256" key="3">
    <source>
        <dbReference type="ARBA" id="ARBA00022722"/>
    </source>
</evidence>
<dbReference type="GO" id="GO:0033897">
    <property type="term" value="F:ribonuclease T2 activity"/>
    <property type="evidence" value="ECO:0007669"/>
    <property type="project" value="UniProtKB-EC"/>
</dbReference>
<evidence type="ECO:0000256" key="5">
    <source>
        <dbReference type="ARBA" id="ARBA00022801"/>
    </source>
</evidence>
<keyword evidence="6" id="KW-1015">Disulfide bond</keyword>
<dbReference type="GO" id="GO:0003723">
    <property type="term" value="F:RNA binding"/>
    <property type="evidence" value="ECO:0007669"/>
    <property type="project" value="InterPro"/>
</dbReference>
<evidence type="ECO:0000313" key="12">
    <source>
        <dbReference type="EMBL" id="PGH32048.1"/>
    </source>
</evidence>
<proteinExistence type="inferred from homology"/>
<feature type="active site" evidence="9">
    <location>
        <position position="138"/>
    </location>
</feature>
<dbReference type="PANTHER" id="PTHR11240">
    <property type="entry name" value="RIBONUCLEASE T2"/>
    <property type="match status" value="1"/>
</dbReference>
<dbReference type="STRING" id="73230.A0A2B7ZFV6"/>
<evidence type="ECO:0000256" key="2">
    <source>
        <dbReference type="ARBA" id="ARBA00012571"/>
    </source>
</evidence>
<dbReference type="Pfam" id="PF00445">
    <property type="entry name" value="Ribonuclease_T2"/>
    <property type="match status" value="1"/>
</dbReference>
<keyword evidence="4" id="KW-0255">Endonuclease</keyword>
<keyword evidence="11" id="KW-0732">Signal</keyword>
<evidence type="ECO:0000256" key="8">
    <source>
        <dbReference type="ARBA" id="ARBA00023239"/>
    </source>
</evidence>
<dbReference type="InterPro" id="IPR033130">
    <property type="entry name" value="RNase_T2_His_AS_2"/>
</dbReference>
<dbReference type="SUPFAM" id="SSF55895">
    <property type="entry name" value="Ribonuclease Rh-like"/>
    <property type="match status" value="1"/>
</dbReference>
<dbReference type="EC" id="4.6.1.19" evidence="2"/>
<evidence type="ECO:0000256" key="7">
    <source>
        <dbReference type="ARBA" id="ARBA00023180"/>
    </source>
</evidence>
<evidence type="ECO:0000256" key="4">
    <source>
        <dbReference type="ARBA" id="ARBA00022759"/>
    </source>
</evidence>
<reference evidence="12 13" key="1">
    <citation type="submission" date="2017-10" db="EMBL/GenBank/DDBJ databases">
        <title>Comparative genomics in systemic dimorphic fungi from Ajellomycetaceae.</title>
        <authorList>
            <person name="Munoz J.F."/>
            <person name="Mcewen J.G."/>
            <person name="Clay O.K."/>
            <person name="Cuomo C.A."/>
        </authorList>
    </citation>
    <scope>NUCLEOTIDE SEQUENCE [LARGE SCALE GENOMIC DNA]</scope>
    <source>
        <strain evidence="12 13">UAMH4076</strain>
    </source>
</reference>